<name>A0A189PG42_AERSS</name>
<proteinExistence type="predicted"/>
<organism evidence="1">
    <name type="scientific">Aeromonas salmonicida subsp. salmonicida</name>
    <dbReference type="NCBI Taxonomy" id="29491"/>
    <lineage>
        <taxon>Bacteria</taxon>
        <taxon>Pseudomonadati</taxon>
        <taxon>Pseudomonadota</taxon>
        <taxon>Gammaproteobacteria</taxon>
        <taxon>Aeromonadales</taxon>
        <taxon>Aeromonadaceae</taxon>
        <taxon>Aeromonas</taxon>
    </lineage>
</organism>
<geneLocation type="plasmid" evidence="1">
    <name>pAsa4b</name>
</geneLocation>
<dbReference type="RefSeq" id="WP_011899416.1">
    <property type="nucleotide sequence ID" value="NZ_JBANEX010000123.1"/>
</dbReference>
<reference evidence="1" key="1">
    <citation type="submission" date="2015-06" db="EMBL/GenBank/DDBJ databases">
        <title>Antimicrobial resistance-carrying plasmid pAsa4 variants found in Aeromonas salmonicida subsp. salmonicida: general architecture, construction blocks and gene elimination.</title>
        <authorList>
            <person name="Tanaka K.H."/>
            <person name="Vincent A.T."/>
            <person name="Trudel M.V."/>
            <person name="Paquet V.E."/>
            <person name="Frenette M."/>
            <person name="Charette S.J."/>
        </authorList>
    </citation>
    <scope>NUCLEOTIDE SEQUENCE</scope>
    <source>
        <strain evidence="1">01-B522</strain>
        <plasmid evidence="1">pAsa4b</plasmid>
    </source>
</reference>
<evidence type="ECO:0000313" key="1">
    <source>
        <dbReference type="EMBL" id="ALL42169.1"/>
    </source>
</evidence>
<keyword evidence="1" id="KW-0614">Plasmid</keyword>
<protein>
    <submittedName>
        <fullName evidence="1">Uncharacterized protein</fullName>
    </submittedName>
</protein>
<accession>A0A189PG42</accession>
<dbReference type="AlphaFoldDB" id="A0A189PG42"/>
<sequence length="172" mass="19272">MSADFKHGSEGYPCGQCCGSKGELSAGGCELCEGEGGFADAKVMVTRVISYAKDNRLPVIAALSSFAFRSIATKGHEPCELFKLSQELNAPRNLMRYGWDAWEIYARHEGVIPELAELGRSVMREWYNHSWEHFEDEVGFDAAEHMIAQAKAEPDKTEARWAYLLSEEWMVA</sequence>
<dbReference type="OMA" id="RYGWDAW"/>
<dbReference type="EMBL" id="KT033469">
    <property type="protein sequence ID" value="ALL42169.1"/>
    <property type="molecule type" value="Genomic_DNA"/>
</dbReference>